<proteinExistence type="predicted"/>
<evidence type="ECO:0000313" key="6">
    <source>
        <dbReference type="Proteomes" id="UP000011740"/>
    </source>
</evidence>
<dbReference type="PATRIC" id="fig|1223523.3.peg.711"/>
<dbReference type="GO" id="GO:0003677">
    <property type="term" value="F:DNA binding"/>
    <property type="evidence" value="ECO:0007669"/>
    <property type="project" value="UniProtKB-KW"/>
</dbReference>
<gene>
    <name evidence="5" type="ORF">H340_03489</name>
</gene>
<comment type="caution">
    <text evidence="5">The sequence shown here is derived from an EMBL/GenBank/DDBJ whole genome shotgun (WGS) entry which is preliminary data.</text>
</comment>
<accession>M3B7S4</accession>
<dbReference type="AlphaFoldDB" id="M3B7S4"/>
<dbReference type="Proteomes" id="UP000011740">
    <property type="component" value="Unassembled WGS sequence"/>
</dbReference>
<feature type="domain" description="HTH hxlR-type" evidence="4">
    <location>
        <begin position="1"/>
        <end position="83"/>
    </location>
</feature>
<dbReference type="eggNOG" id="COG1733">
    <property type="taxonomic scope" value="Bacteria"/>
</dbReference>
<keyword evidence="1" id="KW-0805">Transcription regulation</keyword>
<reference evidence="5 6" key="1">
    <citation type="journal article" date="2013" name="Genome Announc.">
        <title>Whole-Genome Shotgun Assembly and Analysis of the Genome of Streptomyces mobaraensis DSM 40847, a Strain for Industrial Production of Microbial Transglutaminase.</title>
        <authorList>
            <person name="Yang H."/>
            <person name="He T."/>
            <person name="Wu W."/>
            <person name="Zhu W."/>
            <person name="Lu B."/>
            <person name="Sun W."/>
        </authorList>
    </citation>
    <scope>NUCLEOTIDE SEQUENCE [LARGE SCALE GENOMIC DNA]</scope>
    <source>
        <strain evidence="5 6">DSM 40847</strain>
    </source>
</reference>
<dbReference type="Pfam" id="PF01638">
    <property type="entry name" value="HxlR"/>
    <property type="match status" value="1"/>
</dbReference>
<dbReference type="PANTHER" id="PTHR33204:SF39">
    <property type="entry name" value="TRANSCRIPTIONAL REGULATORY PROTEIN"/>
    <property type="match status" value="1"/>
</dbReference>
<protein>
    <submittedName>
        <fullName evidence="5">HxlR family transcriptional regulator</fullName>
    </submittedName>
</protein>
<dbReference type="PANTHER" id="PTHR33204">
    <property type="entry name" value="TRANSCRIPTIONAL REGULATOR, MARR FAMILY"/>
    <property type="match status" value="1"/>
</dbReference>
<evidence type="ECO:0000256" key="2">
    <source>
        <dbReference type="ARBA" id="ARBA00023125"/>
    </source>
</evidence>
<evidence type="ECO:0000256" key="1">
    <source>
        <dbReference type="ARBA" id="ARBA00023015"/>
    </source>
</evidence>
<sequence>MIIRCLEGAPRRFSELRVPLRRVMPKVLTASLRALERDGFVERAVYPGSLPRVEYALTPLGRGLLGPLEVACAWAGEHWEELLDAREAYGEVGRRRVG</sequence>
<evidence type="ECO:0000256" key="3">
    <source>
        <dbReference type="ARBA" id="ARBA00023163"/>
    </source>
</evidence>
<organism evidence="5 6">
    <name type="scientific">Streptomyces mobaraensis (strain ATCC 29032 / DSM 40847 / JCM 4168 / NBRC 13819 / NCIMB 11159 / IPCR 16-22)</name>
    <dbReference type="NCBI Taxonomy" id="1223523"/>
    <lineage>
        <taxon>Bacteria</taxon>
        <taxon>Bacillati</taxon>
        <taxon>Actinomycetota</taxon>
        <taxon>Actinomycetes</taxon>
        <taxon>Kitasatosporales</taxon>
        <taxon>Streptomycetaceae</taxon>
        <taxon>Streptomyces</taxon>
    </lineage>
</organism>
<name>M3B7S4_STRM1</name>
<evidence type="ECO:0000313" key="5">
    <source>
        <dbReference type="EMBL" id="EMF02053.1"/>
    </source>
</evidence>
<dbReference type="SUPFAM" id="SSF46785">
    <property type="entry name" value="Winged helix' DNA-binding domain"/>
    <property type="match status" value="1"/>
</dbReference>
<dbReference type="EMBL" id="AORZ01000005">
    <property type="protein sequence ID" value="EMF02053.1"/>
    <property type="molecule type" value="Genomic_DNA"/>
</dbReference>
<evidence type="ECO:0000259" key="4">
    <source>
        <dbReference type="PROSITE" id="PS51118"/>
    </source>
</evidence>
<dbReference type="Gene3D" id="1.10.10.10">
    <property type="entry name" value="Winged helix-like DNA-binding domain superfamily/Winged helix DNA-binding domain"/>
    <property type="match status" value="1"/>
</dbReference>
<keyword evidence="3" id="KW-0804">Transcription</keyword>
<dbReference type="PROSITE" id="PS51118">
    <property type="entry name" value="HTH_HXLR"/>
    <property type="match status" value="1"/>
</dbReference>
<dbReference type="InterPro" id="IPR002577">
    <property type="entry name" value="HTH_HxlR"/>
</dbReference>
<dbReference type="InterPro" id="IPR036390">
    <property type="entry name" value="WH_DNA-bd_sf"/>
</dbReference>
<keyword evidence="2" id="KW-0238">DNA-binding</keyword>
<dbReference type="InterPro" id="IPR036388">
    <property type="entry name" value="WH-like_DNA-bd_sf"/>
</dbReference>